<dbReference type="Proteomes" id="UP001500928">
    <property type="component" value="Unassembled WGS sequence"/>
</dbReference>
<keyword evidence="7" id="KW-1185">Reference proteome</keyword>
<feature type="chain" id="PRO_5047280370" evidence="4">
    <location>
        <begin position="44"/>
        <end position="294"/>
    </location>
</feature>
<organism evidence="6 7">
    <name type="scientific">Actinomycetospora chlora</name>
    <dbReference type="NCBI Taxonomy" id="663608"/>
    <lineage>
        <taxon>Bacteria</taxon>
        <taxon>Bacillati</taxon>
        <taxon>Actinomycetota</taxon>
        <taxon>Actinomycetes</taxon>
        <taxon>Pseudonocardiales</taxon>
        <taxon>Pseudonocardiaceae</taxon>
        <taxon>Actinomycetospora</taxon>
    </lineage>
</organism>
<evidence type="ECO:0000256" key="3">
    <source>
        <dbReference type="RuleBase" id="RU363034"/>
    </source>
</evidence>
<dbReference type="InterPro" id="IPR033116">
    <property type="entry name" value="TRYPSIN_SER"/>
</dbReference>
<evidence type="ECO:0000313" key="7">
    <source>
        <dbReference type="Proteomes" id="UP001500928"/>
    </source>
</evidence>
<dbReference type="InterPro" id="IPR050430">
    <property type="entry name" value="Peptidase_S1"/>
</dbReference>
<gene>
    <name evidence="6" type="ORF">GCM10023200_32040</name>
</gene>
<dbReference type="PANTHER" id="PTHR24276:SF98">
    <property type="entry name" value="FI18310P1-RELATED"/>
    <property type="match status" value="1"/>
</dbReference>
<evidence type="ECO:0000313" key="6">
    <source>
        <dbReference type="EMBL" id="GAA4793747.1"/>
    </source>
</evidence>
<feature type="domain" description="Peptidase S1" evidence="5">
    <location>
        <begin position="71"/>
        <end position="294"/>
    </location>
</feature>
<dbReference type="PANTHER" id="PTHR24276">
    <property type="entry name" value="POLYSERASE-RELATED"/>
    <property type="match status" value="1"/>
</dbReference>
<evidence type="ECO:0000256" key="1">
    <source>
        <dbReference type="ARBA" id="ARBA00007664"/>
    </source>
</evidence>
<dbReference type="InterPro" id="IPR018114">
    <property type="entry name" value="TRYPSIN_HIS"/>
</dbReference>
<reference evidence="7" key="1">
    <citation type="journal article" date="2019" name="Int. J. Syst. Evol. Microbiol.">
        <title>The Global Catalogue of Microorganisms (GCM) 10K type strain sequencing project: providing services to taxonomists for standard genome sequencing and annotation.</title>
        <authorList>
            <consortium name="The Broad Institute Genomics Platform"/>
            <consortium name="The Broad Institute Genome Sequencing Center for Infectious Disease"/>
            <person name="Wu L."/>
            <person name="Ma J."/>
        </authorList>
    </citation>
    <scope>NUCLEOTIDE SEQUENCE [LARGE SCALE GENOMIC DNA]</scope>
    <source>
        <strain evidence="7">JCM 17979</strain>
    </source>
</reference>
<comment type="similarity">
    <text evidence="1">Belongs to the peptidase S1 family.</text>
</comment>
<dbReference type="GO" id="GO:0008233">
    <property type="term" value="F:peptidase activity"/>
    <property type="evidence" value="ECO:0007669"/>
    <property type="project" value="UniProtKB-KW"/>
</dbReference>
<dbReference type="Pfam" id="PF00089">
    <property type="entry name" value="Trypsin"/>
    <property type="match status" value="1"/>
</dbReference>
<keyword evidence="3" id="KW-0720">Serine protease</keyword>
<dbReference type="PRINTS" id="PR00722">
    <property type="entry name" value="CHYMOTRYPSIN"/>
</dbReference>
<keyword evidence="2" id="KW-1015">Disulfide bond</keyword>
<evidence type="ECO:0000256" key="4">
    <source>
        <dbReference type="SAM" id="SignalP"/>
    </source>
</evidence>
<name>A0ABP9BD73_9PSEU</name>
<dbReference type="EMBL" id="BAABHO010000024">
    <property type="protein sequence ID" value="GAA4793747.1"/>
    <property type="molecule type" value="Genomic_DNA"/>
</dbReference>
<dbReference type="InterPro" id="IPR043504">
    <property type="entry name" value="Peptidase_S1_PA_chymotrypsin"/>
</dbReference>
<dbReference type="GO" id="GO:0006508">
    <property type="term" value="P:proteolysis"/>
    <property type="evidence" value="ECO:0007669"/>
    <property type="project" value="UniProtKB-KW"/>
</dbReference>
<dbReference type="CDD" id="cd00190">
    <property type="entry name" value="Tryp_SPc"/>
    <property type="match status" value="1"/>
</dbReference>
<dbReference type="SMART" id="SM00020">
    <property type="entry name" value="Tryp_SPc"/>
    <property type="match status" value="1"/>
</dbReference>
<dbReference type="PROSITE" id="PS50240">
    <property type="entry name" value="TRYPSIN_DOM"/>
    <property type="match status" value="1"/>
</dbReference>
<evidence type="ECO:0000259" key="5">
    <source>
        <dbReference type="PROSITE" id="PS50240"/>
    </source>
</evidence>
<dbReference type="PROSITE" id="PS00134">
    <property type="entry name" value="TRYPSIN_HIS"/>
    <property type="match status" value="1"/>
</dbReference>
<feature type="signal peptide" evidence="4">
    <location>
        <begin position="1"/>
        <end position="43"/>
    </location>
</feature>
<keyword evidence="3 6" id="KW-0645">Protease</keyword>
<dbReference type="InterPro" id="IPR001254">
    <property type="entry name" value="Trypsin_dom"/>
</dbReference>
<dbReference type="SUPFAM" id="SSF50494">
    <property type="entry name" value="Trypsin-like serine proteases"/>
    <property type="match status" value="1"/>
</dbReference>
<evidence type="ECO:0000256" key="2">
    <source>
        <dbReference type="ARBA" id="ARBA00023157"/>
    </source>
</evidence>
<dbReference type="InterPro" id="IPR009003">
    <property type="entry name" value="Peptidase_S1_PA"/>
</dbReference>
<sequence length="294" mass="29031">MTDGAHDGVGRPVLPGLRRLLVLAGVCLLLVLVAAAGASAAAAAEGTPGDGSGSGSGTGSGGLVVDAGTRVVGGARATTDEAPWAVFLTDAGGFQFCGATLVTPTKVLTAAHCMATTDAAQVRVVAGRDDKQSTAGETSTVSRAWVDPGFQGVGEGTDLAVLTLATPSTRTPLPLAGPGDEGLYSDGRAAQVYGWGATSESAPPSRYLLTATVPLRGDDYCRAGDTTFDPQRLTCAGFDAGGVDSCQGDSGGPLVAAGKLIGVTSFGDGCARAGRPGYYVRVAAVSAALVAQLA</sequence>
<dbReference type="RefSeq" id="WP_345416776.1">
    <property type="nucleotide sequence ID" value="NZ_BAABHO010000024.1"/>
</dbReference>
<dbReference type="Gene3D" id="2.40.10.10">
    <property type="entry name" value="Trypsin-like serine proteases"/>
    <property type="match status" value="1"/>
</dbReference>
<comment type="caution">
    <text evidence="6">The sequence shown here is derived from an EMBL/GenBank/DDBJ whole genome shotgun (WGS) entry which is preliminary data.</text>
</comment>
<keyword evidence="4" id="KW-0732">Signal</keyword>
<dbReference type="PROSITE" id="PS00135">
    <property type="entry name" value="TRYPSIN_SER"/>
    <property type="match status" value="1"/>
</dbReference>
<keyword evidence="3" id="KW-0378">Hydrolase</keyword>
<proteinExistence type="inferred from homology"/>
<protein>
    <submittedName>
        <fullName evidence="6">Serine protease</fullName>
    </submittedName>
</protein>
<dbReference type="InterPro" id="IPR001314">
    <property type="entry name" value="Peptidase_S1A"/>
</dbReference>
<accession>A0ABP9BD73</accession>